<dbReference type="EMBL" id="BAABDK010000023">
    <property type="protein sequence ID" value="GAA4041539.1"/>
    <property type="molecule type" value="Genomic_DNA"/>
</dbReference>
<evidence type="ECO:0000259" key="1">
    <source>
        <dbReference type="Pfam" id="PF04993"/>
    </source>
</evidence>
<dbReference type="Gene3D" id="3.30.1460.30">
    <property type="entry name" value="YgaC/TfoX-N like chaperone"/>
    <property type="match status" value="1"/>
</dbReference>
<reference evidence="3" key="1">
    <citation type="journal article" date="2019" name="Int. J. Syst. Evol. Microbiol.">
        <title>The Global Catalogue of Microorganisms (GCM) 10K type strain sequencing project: providing services to taxonomists for standard genome sequencing and annotation.</title>
        <authorList>
            <consortium name="The Broad Institute Genomics Platform"/>
            <consortium name="The Broad Institute Genome Sequencing Center for Infectious Disease"/>
            <person name="Wu L."/>
            <person name="Ma J."/>
        </authorList>
    </citation>
    <scope>NUCLEOTIDE SEQUENCE [LARGE SCALE GENOMIC DNA]</scope>
    <source>
        <strain evidence="3">JCM 17225</strain>
    </source>
</reference>
<organism evidence="2 3">
    <name type="scientific">Hymenobacter glaciei</name>
    <dbReference type="NCBI Taxonomy" id="877209"/>
    <lineage>
        <taxon>Bacteria</taxon>
        <taxon>Pseudomonadati</taxon>
        <taxon>Bacteroidota</taxon>
        <taxon>Cytophagia</taxon>
        <taxon>Cytophagales</taxon>
        <taxon>Hymenobacteraceae</taxon>
        <taxon>Hymenobacter</taxon>
    </lineage>
</organism>
<feature type="domain" description="TfoX N-terminal" evidence="1">
    <location>
        <begin position="13"/>
        <end position="97"/>
    </location>
</feature>
<gene>
    <name evidence="2" type="ORF">GCM10022409_29420</name>
</gene>
<evidence type="ECO:0000313" key="3">
    <source>
        <dbReference type="Proteomes" id="UP001501469"/>
    </source>
</evidence>
<proteinExistence type="predicted"/>
<dbReference type="RefSeq" id="WP_345055964.1">
    <property type="nucleotide sequence ID" value="NZ_BAABDK010000023.1"/>
</dbReference>
<sequence>MASDQKFVAYILDQLSTSGSVEAKKMFGEYGLYLDTKLFALVCDNKLFIKPTPSGQAYLQTALVEAPPFPGAKPCFLIEEGLDDRLWLSELVRLTVRELPPPKPKKPKPK</sequence>
<dbReference type="Proteomes" id="UP001501469">
    <property type="component" value="Unassembled WGS sequence"/>
</dbReference>
<evidence type="ECO:0000313" key="2">
    <source>
        <dbReference type="EMBL" id="GAA4041539.1"/>
    </source>
</evidence>
<accession>A0ABP7UE74</accession>
<dbReference type="InterPro" id="IPR007076">
    <property type="entry name" value="TfoX_N"/>
</dbReference>
<comment type="caution">
    <text evidence="2">The sequence shown here is derived from an EMBL/GenBank/DDBJ whole genome shotgun (WGS) entry which is preliminary data.</text>
</comment>
<keyword evidence="3" id="KW-1185">Reference proteome</keyword>
<protein>
    <submittedName>
        <fullName evidence="2">TfoX/Sxy family protein</fullName>
    </submittedName>
</protein>
<name>A0ABP7UE74_9BACT</name>
<dbReference type="SUPFAM" id="SSF159894">
    <property type="entry name" value="YgaC/TfoX-N like"/>
    <property type="match status" value="1"/>
</dbReference>
<dbReference type="Pfam" id="PF04993">
    <property type="entry name" value="TfoX_N"/>
    <property type="match status" value="1"/>
</dbReference>